<keyword evidence="2" id="KW-0184">Conjugation</keyword>
<reference evidence="6" key="1">
    <citation type="submission" date="2017-10" db="EMBL/GenBank/DDBJ databases">
        <title>Whole genome sequencing of members of genus Pseudoxanthomonas.</title>
        <authorList>
            <person name="Kumar S."/>
            <person name="Bansal K."/>
            <person name="Kaur A."/>
            <person name="Patil P."/>
            <person name="Sharma S."/>
            <person name="Patil P.B."/>
        </authorList>
    </citation>
    <scope>NUCLEOTIDE SEQUENCE</scope>
    <source>
        <strain evidence="6">DSM 22914</strain>
    </source>
</reference>
<keyword evidence="7" id="KW-1185">Reference proteome</keyword>
<name>A0A921TG32_9GAMM</name>
<comment type="similarity">
    <text evidence="1">Belongs to the MobA/MobL family.</text>
</comment>
<organism evidence="6 7">
    <name type="scientific">Pseudoxanthomonas taiwanensis</name>
    <dbReference type="NCBI Taxonomy" id="176598"/>
    <lineage>
        <taxon>Bacteria</taxon>
        <taxon>Pseudomonadati</taxon>
        <taxon>Pseudomonadota</taxon>
        <taxon>Gammaproteobacteria</taxon>
        <taxon>Lysobacterales</taxon>
        <taxon>Lysobacteraceae</taxon>
        <taxon>Pseudoxanthomonas</taxon>
    </lineage>
</organism>
<evidence type="ECO:0000256" key="1">
    <source>
        <dbReference type="ARBA" id="ARBA00010873"/>
    </source>
</evidence>
<dbReference type="Pfam" id="PF03389">
    <property type="entry name" value="MobA_MobL"/>
    <property type="match status" value="1"/>
</dbReference>
<feature type="region of interest" description="Disordered" evidence="4">
    <location>
        <begin position="184"/>
        <end position="211"/>
    </location>
</feature>
<dbReference type="Proteomes" id="UP000717981">
    <property type="component" value="Unassembled WGS sequence"/>
</dbReference>
<comment type="caution">
    <text evidence="6">The sequence shown here is derived from an EMBL/GenBank/DDBJ whole genome shotgun (WGS) entry which is preliminary data.</text>
</comment>
<dbReference type="AlphaFoldDB" id="A0A921TG32"/>
<proteinExistence type="inferred from homology"/>
<dbReference type="InterPro" id="IPR005053">
    <property type="entry name" value="MobA_MobL"/>
</dbReference>
<feature type="coiled-coil region" evidence="3">
    <location>
        <begin position="360"/>
        <end position="390"/>
    </location>
</feature>
<evidence type="ECO:0000256" key="3">
    <source>
        <dbReference type="SAM" id="Coils"/>
    </source>
</evidence>
<feature type="domain" description="MobA/MobL protein" evidence="5">
    <location>
        <begin position="17"/>
        <end position="216"/>
    </location>
</feature>
<evidence type="ECO:0000313" key="7">
    <source>
        <dbReference type="Proteomes" id="UP000717981"/>
    </source>
</evidence>
<dbReference type="EMBL" id="PDWK01000024">
    <property type="protein sequence ID" value="KAF1689273.1"/>
    <property type="molecule type" value="Genomic_DNA"/>
</dbReference>
<evidence type="ECO:0000256" key="4">
    <source>
        <dbReference type="SAM" id="MobiDB-lite"/>
    </source>
</evidence>
<accession>A0A921TG32</accession>
<dbReference type="OrthoDB" id="1826980at2"/>
<sequence length="487" mass="55944">MAIYHLSAQVIDRKSGRSSVAAAAYRLGVDMVDERTGLRHDYTRKRGVDGWEQMTPANAPEWMADPSKCWNSVERVEKRKDAQLCREVNMALPRELTAEQMKALTRSWVKSQCVDQGMVATVAWHHLDGDNPHAHVMVSMREITAEGWGKKIRKEWTKERKDELTQWRETWAAEANKALELAGSRERIDHRSLKEQGKEQEPQRHMGPKATAIERRGGTPARARYIHPTPAGMGQEQARKDRQREQAATPATKRQPTPQEAWKAQGQRLLGPWRKARDAAERVGQRVERLRDDASRKYEQVHKAERVAYGRQQALELAQKREQYHRQQGQSWRESHRLRAWLGLVPGWVREQDAEATAAAESAERRRGRLAEASEQAKQARQAWQAASRRQQQAEKRAAVVVAEWRRRAAAMREHVARNPEKPKPKRELTEAEKLREWAKMGLWSPAIAGQLRKDAEAKQAAEKPAISERAAQAFVPPWMKPVTRTR</sequence>
<evidence type="ECO:0000259" key="5">
    <source>
        <dbReference type="Pfam" id="PF03389"/>
    </source>
</evidence>
<keyword evidence="3" id="KW-0175">Coiled coil</keyword>
<evidence type="ECO:0000313" key="6">
    <source>
        <dbReference type="EMBL" id="KAF1689273.1"/>
    </source>
</evidence>
<dbReference type="Gene3D" id="3.30.930.30">
    <property type="match status" value="1"/>
</dbReference>
<dbReference type="NCBIfam" id="NF041496">
    <property type="entry name" value="MobQ"/>
    <property type="match status" value="1"/>
</dbReference>
<feature type="compositionally biased region" description="Basic and acidic residues" evidence="4">
    <location>
        <begin position="184"/>
        <end position="204"/>
    </location>
</feature>
<evidence type="ECO:0000256" key="2">
    <source>
        <dbReference type="ARBA" id="ARBA00022971"/>
    </source>
</evidence>
<dbReference type="RefSeq" id="WP_162124239.1">
    <property type="nucleotide sequence ID" value="NZ_PDWK01000024.1"/>
</dbReference>
<gene>
    <name evidence="6" type="ORF">CR938_06575</name>
</gene>
<feature type="region of interest" description="Disordered" evidence="4">
    <location>
        <begin position="227"/>
        <end position="266"/>
    </location>
</feature>
<protein>
    <recommendedName>
        <fullName evidence="5">MobA/MobL protein domain-containing protein</fullName>
    </recommendedName>
</protein>